<keyword evidence="2" id="KW-1133">Transmembrane helix</keyword>
<accession>A0A3B1BTX0</accession>
<feature type="region of interest" description="Disordered" evidence="1">
    <location>
        <begin position="32"/>
        <end position="66"/>
    </location>
</feature>
<feature type="transmembrane region" description="Helical" evidence="2">
    <location>
        <begin position="6"/>
        <end position="22"/>
    </location>
</feature>
<evidence type="ECO:0000256" key="1">
    <source>
        <dbReference type="SAM" id="MobiDB-lite"/>
    </source>
</evidence>
<feature type="compositionally biased region" description="Polar residues" evidence="1">
    <location>
        <begin position="32"/>
        <end position="48"/>
    </location>
</feature>
<name>A0A3B1BTX0_9ZZZZ</name>
<sequence>MENIVDYLIVLFFVISLLSSFFKKKKRSSIQTVKTKQSRSAMEMQRNNARGIKPIEQKGPSQKKGSSFDNILKAMLEVPEPVVKEKSEVDAYYEEALKNSAMMEEGTNKEETDSVVKNSSLSASIEYQKNQNTYLSTLQEHHKKHINKKAMKIRKDLRNNQTIKDYIVMGEILGKPMALRE</sequence>
<keyword evidence="2" id="KW-0812">Transmembrane</keyword>
<dbReference type="EMBL" id="UOGD01000015">
    <property type="protein sequence ID" value="VAX15304.1"/>
    <property type="molecule type" value="Genomic_DNA"/>
</dbReference>
<evidence type="ECO:0000313" key="3">
    <source>
        <dbReference type="EMBL" id="VAX15304.1"/>
    </source>
</evidence>
<dbReference type="AlphaFoldDB" id="A0A3B1BTX0"/>
<gene>
    <name evidence="3" type="ORF">MNBD_IGNAVI01-1940</name>
</gene>
<reference evidence="3" key="1">
    <citation type="submission" date="2018-06" db="EMBL/GenBank/DDBJ databases">
        <authorList>
            <person name="Zhirakovskaya E."/>
        </authorList>
    </citation>
    <scope>NUCLEOTIDE SEQUENCE</scope>
</reference>
<proteinExistence type="predicted"/>
<keyword evidence="2" id="KW-0472">Membrane</keyword>
<evidence type="ECO:0000256" key="2">
    <source>
        <dbReference type="SAM" id="Phobius"/>
    </source>
</evidence>
<protein>
    <submittedName>
        <fullName evidence="3">Uncharacterized protein</fullName>
    </submittedName>
</protein>
<organism evidence="3">
    <name type="scientific">hydrothermal vent metagenome</name>
    <dbReference type="NCBI Taxonomy" id="652676"/>
    <lineage>
        <taxon>unclassified sequences</taxon>
        <taxon>metagenomes</taxon>
        <taxon>ecological metagenomes</taxon>
    </lineage>
</organism>